<dbReference type="Proteomes" id="UP000230167">
    <property type="component" value="Unassembled WGS sequence"/>
</dbReference>
<dbReference type="EMBL" id="NEQV01000006">
    <property type="protein sequence ID" value="PJL25340.1"/>
    <property type="molecule type" value="Genomic_DNA"/>
</dbReference>
<gene>
    <name evidence="4" type="ORF">B9Y64_17635</name>
    <name evidence="3" type="ORF">I5V89_13485</name>
    <name evidence="2" type="ORF">REH87_000663</name>
</gene>
<comment type="caution">
    <text evidence="4">The sequence shown here is derived from an EMBL/GenBank/DDBJ whole genome shotgun (WGS) entry which is preliminary data.</text>
</comment>
<dbReference type="AlphaFoldDB" id="A0A246IQY9"/>
<evidence type="ECO:0000313" key="3">
    <source>
        <dbReference type="EMBL" id="MBH1790884.1"/>
    </source>
</evidence>
<dbReference type="EMBL" id="JADUOV010000009">
    <property type="protein sequence ID" value="MBH1790884.1"/>
    <property type="molecule type" value="Genomic_DNA"/>
</dbReference>
<feature type="domain" description="FCP1 homology" evidence="1">
    <location>
        <begin position="5"/>
        <end position="137"/>
    </location>
</feature>
<evidence type="ECO:0000313" key="5">
    <source>
        <dbReference type="Proteomes" id="UP000230167"/>
    </source>
</evidence>
<dbReference type="GeneID" id="93743273"/>
<dbReference type="SUPFAM" id="SSF56784">
    <property type="entry name" value="HAD-like"/>
    <property type="match status" value="1"/>
</dbReference>
<dbReference type="InterPro" id="IPR023214">
    <property type="entry name" value="HAD_sf"/>
</dbReference>
<dbReference type="Proteomes" id="UP000634179">
    <property type="component" value="Unassembled WGS sequence"/>
</dbReference>
<evidence type="ECO:0000259" key="1">
    <source>
        <dbReference type="Pfam" id="PF03031"/>
    </source>
</evidence>
<dbReference type="Gene3D" id="3.40.50.1000">
    <property type="entry name" value="HAD superfamily/HAD-like"/>
    <property type="match status" value="1"/>
</dbReference>
<dbReference type="InterPro" id="IPR036412">
    <property type="entry name" value="HAD-like_sf"/>
</dbReference>
<proteinExistence type="predicted"/>
<organism evidence="4 5">
    <name type="scientific">Stenotrophomonas maltophilia</name>
    <name type="common">Pseudomonas maltophilia</name>
    <name type="synonym">Xanthomonas maltophilia</name>
    <dbReference type="NCBI Taxonomy" id="40324"/>
    <lineage>
        <taxon>Bacteria</taxon>
        <taxon>Pseudomonadati</taxon>
        <taxon>Pseudomonadota</taxon>
        <taxon>Gammaproteobacteria</taxon>
        <taxon>Lysobacterales</taxon>
        <taxon>Lysobacteraceae</taxon>
        <taxon>Stenotrophomonas</taxon>
        <taxon>Stenotrophomonas maltophilia group</taxon>
    </lineage>
</organism>
<reference evidence="3" key="2">
    <citation type="submission" date="2020-11" db="EMBL/GenBank/DDBJ databases">
        <title>Enhanced detection system for hospital associated transmission using whole genome sequencing surveillance.</title>
        <authorList>
            <person name="Harrison L.H."/>
            <person name="Van Tyne D."/>
            <person name="Marsh J.W."/>
            <person name="Griffith M.P."/>
            <person name="Snyder D.J."/>
            <person name="Cooper V.S."/>
            <person name="Mustapha M."/>
        </authorList>
    </citation>
    <scope>NUCLEOTIDE SEQUENCE</scope>
    <source>
        <strain evidence="3">STEN00053</strain>
    </source>
</reference>
<dbReference type="Pfam" id="PF03031">
    <property type="entry name" value="NIF"/>
    <property type="match status" value="1"/>
</dbReference>
<evidence type="ECO:0000313" key="4">
    <source>
        <dbReference type="EMBL" id="PJL25340.1"/>
    </source>
</evidence>
<dbReference type="EMBL" id="ABLTIR010000008">
    <property type="protein sequence ID" value="EKZ1925692.1"/>
    <property type="molecule type" value="Genomic_DNA"/>
</dbReference>
<name>A0A246IQY9_STEMA</name>
<evidence type="ECO:0000313" key="2">
    <source>
        <dbReference type="EMBL" id="EKZ1925692.1"/>
    </source>
</evidence>
<reference evidence="2" key="3">
    <citation type="submission" date="2023-08" db="EMBL/GenBank/DDBJ databases">
        <authorList>
            <consortium name="Clinical and Environmental Microbiology Branch: Whole genome sequencing antimicrobial resistance pathogens in the healthcare setting"/>
        </authorList>
    </citation>
    <scope>NUCLEOTIDE SEQUENCE</scope>
    <source>
        <strain evidence="2">2023CJ-00293</strain>
    </source>
</reference>
<dbReference type="Proteomes" id="UP001225498">
    <property type="component" value="Unassembled WGS sequence"/>
</dbReference>
<dbReference type="OrthoDB" id="282100at2"/>
<dbReference type="RefSeq" id="WP_032961321.1">
    <property type="nucleotide sequence ID" value="NZ_CBCPIZ010000008.1"/>
</dbReference>
<protein>
    <recommendedName>
        <fullName evidence="1">FCP1 homology domain-containing protein</fullName>
    </recommendedName>
</protein>
<reference evidence="4 5" key="1">
    <citation type="journal article" date="2017" name="Front. Microbiol.">
        <title>Double-Face Meets the Bacterial World: The Opportunistic Pathogen Stenotrophomonas maltophilia.</title>
        <authorList>
            <person name="Lira F."/>
            <person name="Berg G."/>
            <person name="Martinez J.L."/>
        </authorList>
    </citation>
    <scope>NUCLEOTIDE SEQUENCE [LARGE SCALE GENOMIC DNA]</scope>
    <source>
        <strain evidence="4 5">EA1</strain>
    </source>
</reference>
<dbReference type="InterPro" id="IPR004274">
    <property type="entry name" value="FCP1_dom"/>
</dbReference>
<sequence>MRPIILALDLEGTLISNAVSQIPRPGLMEFLNYASSTFNRIVMFTSVPQKVVAEITSLLVLEGRAPEWSQHLPYIEWDGPTKDLRFVSAELGEALLLDDHGAYVHPGQHFLWIEAPLFAAPYSDGDEGLQLVIQRLEERLNPGSTKPKARP</sequence>
<accession>A0A246IQY9</accession>